<reference evidence="13" key="1">
    <citation type="submission" date="2019-02" db="EMBL/GenBank/DDBJ databases">
        <authorList>
            <person name="Gruber-Vodicka R. H."/>
            <person name="Seah K. B. B."/>
        </authorList>
    </citation>
    <scope>NUCLEOTIDE SEQUENCE</scope>
    <source>
        <strain evidence="13">BECK_BZ197</strain>
    </source>
</reference>
<keyword evidence="5" id="KW-0460">Magnesium</keyword>
<evidence type="ECO:0000256" key="9">
    <source>
        <dbReference type="ARBA" id="ARBA00072473"/>
    </source>
</evidence>
<dbReference type="PROSITE" id="PS00723">
    <property type="entry name" value="POLYPRENYL_SYNTHASE_1"/>
    <property type="match status" value="1"/>
</dbReference>
<dbReference type="EC" id="2.5.1.90" evidence="8"/>
<dbReference type="PANTHER" id="PTHR12001:SF69">
    <property type="entry name" value="ALL TRANS-POLYPRENYL-DIPHOSPHATE SYNTHASE PDSS1"/>
    <property type="match status" value="1"/>
</dbReference>
<protein>
    <recommendedName>
        <fullName evidence="9">Octaprenyl diphosphate synthase</fullName>
        <ecNumber evidence="8">2.5.1.90</ecNumber>
    </recommendedName>
    <alternativeName>
        <fullName evidence="11">All-trans-octaprenyl-diphosphate synthase</fullName>
    </alternativeName>
    <alternativeName>
        <fullName evidence="10">Octaprenyl pyrophosphate synthase</fullName>
    </alternativeName>
</protein>
<dbReference type="GO" id="GO:0046872">
    <property type="term" value="F:metal ion binding"/>
    <property type="evidence" value="ECO:0007669"/>
    <property type="project" value="UniProtKB-KW"/>
</dbReference>
<dbReference type="FunFam" id="1.10.600.10:FF:000002">
    <property type="entry name" value="Octaprenyl diphosphate synthase"/>
    <property type="match status" value="1"/>
</dbReference>
<dbReference type="InterPro" id="IPR008949">
    <property type="entry name" value="Isoprenoid_synthase_dom_sf"/>
</dbReference>
<name>A0A450X1P9_9GAMM</name>
<dbReference type="GO" id="GO:0106350">
    <property type="term" value="F:all-trans-octaprenyl-diphosphate synthase activity"/>
    <property type="evidence" value="ECO:0007669"/>
    <property type="project" value="UniProtKB-EC"/>
</dbReference>
<comment type="function">
    <text evidence="7">Supplies octaprenyl diphosphate, the precursor for the side chain of the isoprenoid quinones ubiquinone and menaquinone.</text>
</comment>
<comment type="cofactor">
    <cofactor evidence="1">
        <name>Mg(2+)</name>
        <dbReference type="ChEBI" id="CHEBI:18420"/>
    </cofactor>
</comment>
<evidence type="ECO:0000256" key="5">
    <source>
        <dbReference type="ARBA" id="ARBA00022842"/>
    </source>
</evidence>
<dbReference type="InterPro" id="IPR033749">
    <property type="entry name" value="Polyprenyl_synt_CS"/>
</dbReference>
<sequence>MSDLSHDTRVREIDFGAITELVRDDMQATDALIEKQLHSDVALVNQVARYIVHSGGKRLRPLLVLLGAHAFGPEREDRIALAAIIEFIHTATLLHDDVVDDSRLRRGQETANTLWGNQASVLVGDFLYSRAFQMMVKIGNMRVMQIFADTTNVIAEGEVMQLLNCNDPETTEERYLEVIRAKTAKLFEAAARMGAVIHERPEKEERAMAAFGLHIGTAYQLIDDMLDYRGEIAEIGKNIGDDLAEGKPTLPLIHAMRVGEKSQAAAIHAAIRNGQREEIQDIIRAVESTGAIAYTAARAKGEIDRALQALKTIPDSRYRDALAALAEFSISRTY</sequence>
<comment type="catalytic activity">
    <reaction evidence="6">
        <text>5 isopentenyl diphosphate + (2E,6E)-farnesyl diphosphate = all-trans-octaprenyl diphosphate + 5 diphosphate</text>
        <dbReference type="Rhea" id="RHEA:27798"/>
        <dbReference type="ChEBI" id="CHEBI:33019"/>
        <dbReference type="ChEBI" id="CHEBI:57711"/>
        <dbReference type="ChEBI" id="CHEBI:128769"/>
        <dbReference type="ChEBI" id="CHEBI:175763"/>
        <dbReference type="EC" id="2.5.1.90"/>
    </reaction>
</comment>
<dbReference type="PROSITE" id="PS00444">
    <property type="entry name" value="POLYPRENYL_SYNTHASE_2"/>
    <property type="match status" value="1"/>
</dbReference>
<accession>A0A450X1P9</accession>
<evidence type="ECO:0000256" key="12">
    <source>
        <dbReference type="RuleBase" id="RU004466"/>
    </source>
</evidence>
<evidence type="ECO:0000256" key="6">
    <source>
        <dbReference type="ARBA" id="ARBA00051506"/>
    </source>
</evidence>
<dbReference type="PANTHER" id="PTHR12001">
    <property type="entry name" value="GERANYLGERANYL PYROPHOSPHATE SYNTHASE"/>
    <property type="match status" value="1"/>
</dbReference>
<evidence type="ECO:0000313" key="13">
    <source>
        <dbReference type="EMBL" id="VFK23200.1"/>
    </source>
</evidence>
<gene>
    <name evidence="13" type="ORF">BECKMB1821G_GA0114241_100424</name>
</gene>
<dbReference type="CDD" id="cd00685">
    <property type="entry name" value="Trans_IPPS_HT"/>
    <property type="match status" value="1"/>
</dbReference>
<evidence type="ECO:0000256" key="4">
    <source>
        <dbReference type="ARBA" id="ARBA00022723"/>
    </source>
</evidence>
<evidence type="ECO:0000256" key="1">
    <source>
        <dbReference type="ARBA" id="ARBA00001946"/>
    </source>
</evidence>
<keyword evidence="3 12" id="KW-0808">Transferase</keyword>
<dbReference type="Gene3D" id="1.10.600.10">
    <property type="entry name" value="Farnesyl Diphosphate Synthase"/>
    <property type="match status" value="1"/>
</dbReference>
<evidence type="ECO:0000256" key="8">
    <source>
        <dbReference type="ARBA" id="ARBA00066511"/>
    </source>
</evidence>
<dbReference type="SFLD" id="SFLDS00005">
    <property type="entry name" value="Isoprenoid_Synthase_Type_I"/>
    <property type="match status" value="1"/>
</dbReference>
<evidence type="ECO:0000256" key="11">
    <source>
        <dbReference type="ARBA" id="ARBA00083124"/>
    </source>
</evidence>
<organism evidence="13">
    <name type="scientific">Candidatus Kentrum sp. MB</name>
    <dbReference type="NCBI Taxonomy" id="2138164"/>
    <lineage>
        <taxon>Bacteria</taxon>
        <taxon>Pseudomonadati</taxon>
        <taxon>Pseudomonadota</taxon>
        <taxon>Gammaproteobacteria</taxon>
        <taxon>Candidatus Kentrum</taxon>
    </lineage>
</organism>
<evidence type="ECO:0000256" key="3">
    <source>
        <dbReference type="ARBA" id="ARBA00022679"/>
    </source>
</evidence>
<dbReference type="EMBL" id="CAADFO010000004">
    <property type="protein sequence ID" value="VFK23200.1"/>
    <property type="molecule type" value="Genomic_DNA"/>
</dbReference>
<evidence type="ECO:0000256" key="2">
    <source>
        <dbReference type="ARBA" id="ARBA00006706"/>
    </source>
</evidence>
<dbReference type="AlphaFoldDB" id="A0A450X1P9"/>
<proteinExistence type="inferred from homology"/>
<keyword evidence="4" id="KW-0479">Metal-binding</keyword>
<dbReference type="Pfam" id="PF00348">
    <property type="entry name" value="polyprenyl_synt"/>
    <property type="match status" value="1"/>
</dbReference>
<dbReference type="GO" id="GO:0008299">
    <property type="term" value="P:isoprenoid biosynthetic process"/>
    <property type="evidence" value="ECO:0007669"/>
    <property type="project" value="InterPro"/>
</dbReference>
<dbReference type="InterPro" id="IPR000092">
    <property type="entry name" value="Polyprenyl_synt"/>
</dbReference>
<evidence type="ECO:0000256" key="7">
    <source>
        <dbReference type="ARBA" id="ARBA00055029"/>
    </source>
</evidence>
<dbReference type="SUPFAM" id="SSF48576">
    <property type="entry name" value="Terpenoid synthases"/>
    <property type="match status" value="1"/>
</dbReference>
<evidence type="ECO:0000256" key="10">
    <source>
        <dbReference type="ARBA" id="ARBA00079637"/>
    </source>
</evidence>
<comment type="similarity">
    <text evidence="2 12">Belongs to the FPP/GGPP synthase family.</text>
</comment>